<keyword evidence="1" id="KW-0677">Repeat</keyword>
<dbReference type="InterPro" id="IPR011990">
    <property type="entry name" value="TPR-like_helical_dom_sf"/>
</dbReference>
<dbReference type="Pfam" id="PF01535">
    <property type="entry name" value="PPR"/>
    <property type="match status" value="2"/>
</dbReference>
<keyword evidence="3" id="KW-1185">Reference proteome</keyword>
<proteinExistence type="predicted"/>
<protein>
    <recommendedName>
        <fullName evidence="4">Pentatricopeptide repeat-containing protein</fullName>
    </recommendedName>
</protein>
<name>A0A8J4V679_9ROSI</name>
<evidence type="ECO:0000313" key="2">
    <source>
        <dbReference type="EMBL" id="KAF3950173.1"/>
    </source>
</evidence>
<sequence>MSDSYTAYPSIIKATSTQCEVSLGSALHGSSLRYITVGDLEEAKRLFNEMLQRNAASWNAIIGGLVRLGEVLILLEEPFHQLKKKKEVQGLIDFRVLSSRPQRIATIVFCQKNLKS</sequence>
<gene>
    <name evidence="2" type="ORF">CMV_024036</name>
</gene>
<evidence type="ECO:0000313" key="3">
    <source>
        <dbReference type="Proteomes" id="UP000737018"/>
    </source>
</evidence>
<dbReference type="OrthoDB" id="1937829at2759"/>
<evidence type="ECO:0000256" key="1">
    <source>
        <dbReference type="ARBA" id="ARBA00022737"/>
    </source>
</evidence>
<dbReference type="AlphaFoldDB" id="A0A8J4V679"/>
<dbReference type="Proteomes" id="UP000737018">
    <property type="component" value="Unassembled WGS sequence"/>
</dbReference>
<comment type="caution">
    <text evidence="2">The sequence shown here is derived from an EMBL/GenBank/DDBJ whole genome shotgun (WGS) entry which is preliminary data.</text>
</comment>
<evidence type="ECO:0008006" key="4">
    <source>
        <dbReference type="Google" id="ProtNLM"/>
    </source>
</evidence>
<accession>A0A8J4V679</accession>
<organism evidence="2 3">
    <name type="scientific">Castanea mollissima</name>
    <name type="common">Chinese chestnut</name>
    <dbReference type="NCBI Taxonomy" id="60419"/>
    <lineage>
        <taxon>Eukaryota</taxon>
        <taxon>Viridiplantae</taxon>
        <taxon>Streptophyta</taxon>
        <taxon>Embryophyta</taxon>
        <taxon>Tracheophyta</taxon>
        <taxon>Spermatophyta</taxon>
        <taxon>Magnoliopsida</taxon>
        <taxon>eudicotyledons</taxon>
        <taxon>Gunneridae</taxon>
        <taxon>Pentapetalae</taxon>
        <taxon>rosids</taxon>
        <taxon>fabids</taxon>
        <taxon>Fagales</taxon>
        <taxon>Fagaceae</taxon>
        <taxon>Castanea</taxon>
    </lineage>
</organism>
<reference evidence="2" key="1">
    <citation type="submission" date="2020-03" db="EMBL/GenBank/DDBJ databases">
        <title>Castanea mollissima Vanexum genome sequencing.</title>
        <authorList>
            <person name="Staton M."/>
        </authorList>
    </citation>
    <scope>NUCLEOTIDE SEQUENCE</scope>
    <source>
        <tissue evidence="2">Leaf</tissue>
    </source>
</reference>
<dbReference type="EMBL" id="JRKL02005624">
    <property type="protein sequence ID" value="KAF3950173.1"/>
    <property type="molecule type" value="Genomic_DNA"/>
</dbReference>
<dbReference type="InterPro" id="IPR002885">
    <property type="entry name" value="PPR_rpt"/>
</dbReference>
<dbReference type="Gene3D" id="1.25.40.10">
    <property type="entry name" value="Tetratricopeptide repeat domain"/>
    <property type="match status" value="1"/>
</dbReference>